<dbReference type="AlphaFoldDB" id="A0A327SDQ8"/>
<organism evidence="1 2">
    <name type="scientific">Pedobacter cryoconitis</name>
    <dbReference type="NCBI Taxonomy" id="188932"/>
    <lineage>
        <taxon>Bacteria</taxon>
        <taxon>Pseudomonadati</taxon>
        <taxon>Bacteroidota</taxon>
        <taxon>Sphingobacteriia</taxon>
        <taxon>Sphingobacteriales</taxon>
        <taxon>Sphingobacteriaceae</taxon>
        <taxon>Pedobacter</taxon>
    </lineage>
</organism>
<comment type="caution">
    <text evidence="1">The sequence shown here is derived from an EMBL/GenBank/DDBJ whole genome shotgun (WGS) entry which is preliminary data.</text>
</comment>
<evidence type="ECO:0000313" key="1">
    <source>
        <dbReference type="EMBL" id="RAJ26064.1"/>
    </source>
</evidence>
<dbReference type="Proteomes" id="UP000249754">
    <property type="component" value="Unassembled WGS sequence"/>
</dbReference>
<gene>
    <name evidence="1" type="ORF">LY11_03997</name>
</gene>
<evidence type="ECO:0000313" key="2">
    <source>
        <dbReference type="Proteomes" id="UP000249754"/>
    </source>
</evidence>
<sequence>MRNKQGARGVIHTKSGEYLKFPHCPNGWFRPYFIKKIEDPAAAAVAGILAIKESVISQENLRIAPRVISFLNEIKPYKEKLKIPPQFRLL</sequence>
<name>A0A327SDQ8_9SPHI</name>
<protein>
    <submittedName>
        <fullName evidence="1">Uncharacterized protein</fullName>
    </submittedName>
</protein>
<proteinExistence type="predicted"/>
<dbReference type="RefSeq" id="WP_111635373.1">
    <property type="nucleotide sequence ID" value="NZ_QLLR01000025.1"/>
</dbReference>
<reference evidence="1 2" key="1">
    <citation type="submission" date="2018-06" db="EMBL/GenBank/DDBJ databases">
        <title>Genomic Encyclopedia of Archaeal and Bacterial Type Strains, Phase II (KMG-II): from individual species to whole genera.</title>
        <authorList>
            <person name="Goeker M."/>
        </authorList>
    </citation>
    <scope>NUCLEOTIDE SEQUENCE [LARGE SCALE GENOMIC DNA]</scope>
    <source>
        <strain evidence="1 2">DSM 14825</strain>
    </source>
</reference>
<accession>A0A327SDQ8</accession>
<dbReference type="EMBL" id="QLLR01000025">
    <property type="protein sequence ID" value="RAJ26064.1"/>
    <property type="molecule type" value="Genomic_DNA"/>
</dbReference>